<comment type="caution">
    <text evidence="1">The sequence shown here is derived from an EMBL/GenBank/DDBJ whole genome shotgun (WGS) entry which is preliminary data.</text>
</comment>
<sequence>MINHRLLFTGVVLAALTIILAACGRPGGETPPAAPAIPPGAVTIKALPPLLTLRGDEVPFRGKTEIVQRLAGPAATEVVVVAFSASGENAHKSAIKIEWEDGGVETFPPGSKNITLSPQRRAKKISVLGYSFHERRVFKDVAKTGTLSWEIRYAPSE</sequence>
<gene>
    <name evidence="1" type="ORF">Q4T40_16645</name>
</gene>
<evidence type="ECO:0008006" key="3">
    <source>
        <dbReference type="Google" id="ProtNLM"/>
    </source>
</evidence>
<dbReference type="EMBL" id="JAUOZS010000001">
    <property type="protein sequence ID" value="MDT8902872.1"/>
    <property type="molecule type" value="Genomic_DNA"/>
</dbReference>
<dbReference type="PROSITE" id="PS51257">
    <property type="entry name" value="PROKAR_LIPOPROTEIN"/>
    <property type="match status" value="1"/>
</dbReference>
<protein>
    <recommendedName>
        <fullName evidence="3">Lipoprotein</fullName>
    </recommendedName>
</protein>
<proteinExistence type="predicted"/>
<evidence type="ECO:0000313" key="1">
    <source>
        <dbReference type="EMBL" id="MDT8902872.1"/>
    </source>
</evidence>
<organism evidence="1 2">
    <name type="scientific">Anaeroselena agilis</name>
    <dbReference type="NCBI Taxonomy" id="3063788"/>
    <lineage>
        <taxon>Bacteria</taxon>
        <taxon>Bacillati</taxon>
        <taxon>Bacillota</taxon>
        <taxon>Negativicutes</taxon>
        <taxon>Acetonemataceae</taxon>
        <taxon>Anaeroselena</taxon>
    </lineage>
</organism>
<name>A0ABU3P1F0_9FIRM</name>
<keyword evidence="2" id="KW-1185">Reference proteome</keyword>
<reference evidence="1 2" key="1">
    <citation type="submission" date="2023-07" db="EMBL/GenBank/DDBJ databases">
        <title>The novel representative of Negativicutes class, Anaeroselena agilis gen. nov. sp. nov.</title>
        <authorList>
            <person name="Prokofeva M.I."/>
            <person name="Elcheninov A.G."/>
            <person name="Klyukina A."/>
            <person name="Kublanov I.V."/>
            <person name="Frolov E.N."/>
            <person name="Podosokorskaya O.A."/>
        </authorList>
    </citation>
    <scope>NUCLEOTIDE SEQUENCE [LARGE SCALE GENOMIC DNA]</scope>
    <source>
        <strain evidence="1 2">4137-cl</strain>
    </source>
</reference>
<evidence type="ECO:0000313" key="2">
    <source>
        <dbReference type="Proteomes" id="UP001254848"/>
    </source>
</evidence>
<accession>A0ABU3P1F0</accession>
<dbReference type="RefSeq" id="WP_413781341.1">
    <property type="nucleotide sequence ID" value="NZ_JAUOZS010000001.1"/>
</dbReference>
<dbReference type="Proteomes" id="UP001254848">
    <property type="component" value="Unassembled WGS sequence"/>
</dbReference>